<dbReference type="GO" id="GO:0016740">
    <property type="term" value="F:transferase activity"/>
    <property type="evidence" value="ECO:0007669"/>
    <property type="project" value="UniProtKB-KW"/>
</dbReference>
<sequence>MRILYYNWVDYNDPQGRGGGVTTYQRNLVRALQANPAHSVTFLSAGLSYDLPTRAPRWEPQRFTTTPSAYDLVNSAVLAPAHHSFGDAAQLHDPASQAAFFDFIAKTGPYDVIHFNNLEGVPASVLALKSHWPQTRLILSLHNYYPLCPQVNLWFQESHTCDDYADGENCVTCLPHHHDGRLLRLANGLAYRLKGMGLRPGTWGFDAAFYTLLRVGSRTNRALSWVKRKLRTPLPKPAQTHSFATRRTQMVALINTHCDAVLCVSNAVKTIATAHGIAPKITHASYIGTAQAAHFATTKPRPILAPDGTLHLAYLGYMRRDKGFFFLLQTLETLPPETLNRLHLTIAAKRGDAPTMAHITALTPRMASLTHIDGYTHDTLDAILATTNAGLVPVLWHDNLPQVAIEMHARHIPLITANIGGARELGNTPEMTFAAGNAPALAARITAILNGEIDLNTYWSNAMPPPTMADHLSDLMQHYTPAPLPADHG</sequence>
<keyword evidence="1" id="KW-0808">Transferase</keyword>
<protein>
    <submittedName>
        <fullName evidence="1">Glycosyltransferase involved in cell wall bisynthesis</fullName>
    </submittedName>
</protein>
<gene>
    <name evidence="1" type="ORF">SAMN05216227_10359</name>
</gene>
<evidence type="ECO:0000313" key="1">
    <source>
        <dbReference type="EMBL" id="SEN96475.1"/>
    </source>
</evidence>
<dbReference type="OrthoDB" id="9807414at2"/>
<dbReference type="Pfam" id="PF13692">
    <property type="entry name" value="Glyco_trans_1_4"/>
    <property type="match status" value="1"/>
</dbReference>
<dbReference type="RefSeq" id="WP_050521067.1">
    <property type="nucleotide sequence ID" value="NZ_FOCO01000035.1"/>
</dbReference>
<keyword evidence="2" id="KW-1185">Reference proteome</keyword>
<dbReference type="STRING" id="1077947.SAMN05216227_10359"/>
<evidence type="ECO:0000313" key="2">
    <source>
        <dbReference type="Proteomes" id="UP000183002"/>
    </source>
</evidence>
<accession>A0A1H8KUD1</accession>
<dbReference type="Gene3D" id="3.40.50.2000">
    <property type="entry name" value="Glycogen Phosphorylase B"/>
    <property type="match status" value="2"/>
</dbReference>
<name>A0A1H8KUD1_9RHOB</name>
<dbReference type="AlphaFoldDB" id="A0A1H8KUD1"/>
<proteinExistence type="predicted"/>
<dbReference type="EMBL" id="FOCO01000035">
    <property type="protein sequence ID" value="SEN96475.1"/>
    <property type="molecule type" value="Genomic_DNA"/>
</dbReference>
<organism evidence="1 2">
    <name type="scientific">Pseudorhodobacter antarcticus</name>
    <dbReference type="NCBI Taxonomy" id="1077947"/>
    <lineage>
        <taxon>Bacteria</taxon>
        <taxon>Pseudomonadati</taxon>
        <taxon>Pseudomonadota</taxon>
        <taxon>Alphaproteobacteria</taxon>
        <taxon>Rhodobacterales</taxon>
        <taxon>Paracoccaceae</taxon>
        <taxon>Pseudorhodobacter</taxon>
    </lineage>
</organism>
<dbReference type="Proteomes" id="UP000183002">
    <property type="component" value="Unassembled WGS sequence"/>
</dbReference>
<dbReference type="SUPFAM" id="SSF53756">
    <property type="entry name" value="UDP-Glycosyltransferase/glycogen phosphorylase"/>
    <property type="match status" value="1"/>
</dbReference>
<reference evidence="1 2" key="1">
    <citation type="submission" date="2016-10" db="EMBL/GenBank/DDBJ databases">
        <authorList>
            <person name="de Groot N.N."/>
        </authorList>
    </citation>
    <scope>NUCLEOTIDE SEQUENCE [LARGE SCALE GENOMIC DNA]</scope>
    <source>
        <strain evidence="1 2">CGMCC 1.10836</strain>
    </source>
</reference>